<evidence type="ECO:0000313" key="3">
    <source>
        <dbReference type="Proteomes" id="UP000481876"/>
    </source>
</evidence>
<evidence type="ECO:0000313" key="2">
    <source>
        <dbReference type="EMBL" id="KAB2759575.1"/>
    </source>
</evidence>
<accession>A0A6L3YZS2</accession>
<dbReference type="Gene3D" id="3.90.70.10">
    <property type="entry name" value="Cysteine proteinases"/>
    <property type="match status" value="1"/>
</dbReference>
<gene>
    <name evidence="2" type="ORF">F9L04_24340</name>
</gene>
<dbReference type="Proteomes" id="UP000481876">
    <property type="component" value="Unassembled WGS sequence"/>
</dbReference>
<reference evidence="2 3" key="1">
    <citation type="submission" date="2019-09" db="EMBL/GenBank/DDBJ databases">
        <title>Taxonomic organization of the family Brucellaceae based on a phylogenomic approach.</title>
        <authorList>
            <person name="Leclercq S."/>
            <person name="Cloeckaert A."/>
            <person name="Zygmunt M.S."/>
        </authorList>
    </citation>
    <scope>NUCLEOTIDE SEQUENCE [LARGE SCALE GENOMIC DNA]</scope>
    <source>
        <strain evidence="2 3">LMG 3313</strain>
    </source>
</reference>
<dbReference type="InterPro" id="IPR039564">
    <property type="entry name" value="Peptidase_C39-like"/>
</dbReference>
<sequence>MKLHSRNIPYYSQWETADMTLAVYEEGASALLRDPLWAQSGADDVEEYCRWAVNICGMACLKMVLASRGEFHSTMSLSRACRAYGGYVVSDMDASIKGLIYRPFVSFVEERFGCRAEVKIDVDADNLSAVLASHQFFIASVHSDIRWPSSTPLTKGGHLVLVTGATESAVQFHNPSGHDVATQVDVILPLAVFGRFYAGRGIALSFDNKKA</sequence>
<dbReference type="AlphaFoldDB" id="A0A6L3YZS2"/>
<proteinExistence type="predicted"/>
<name>A0A6L3YZS2_BRUAN</name>
<dbReference type="Pfam" id="PF13529">
    <property type="entry name" value="Peptidase_C39_2"/>
    <property type="match status" value="1"/>
</dbReference>
<protein>
    <recommendedName>
        <fullName evidence="1">Peptidase C39-like domain-containing protein</fullName>
    </recommendedName>
</protein>
<feature type="domain" description="Peptidase C39-like" evidence="1">
    <location>
        <begin position="7"/>
        <end position="175"/>
    </location>
</feature>
<organism evidence="2 3">
    <name type="scientific">Brucella anthropi</name>
    <name type="common">Ochrobactrum anthropi</name>
    <dbReference type="NCBI Taxonomy" id="529"/>
    <lineage>
        <taxon>Bacteria</taxon>
        <taxon>Pseudomonadati</taxon>
        <taxon>Pseudomonadota</taxon>
        <taxon>Alphaproteobacteria</taxon>
        <taxon>Hyphomicrobiales</taxon>
        <taxon>Brucellaceae</taxon>
        <taxon>Brucella/Ochrobactrum group</taxon>
        <taxon>Brucella</taxon>
    </lineage>
</organism>
<dbReference type="EMBL" id="WBWS01000041">
    <property type="protein sequence ID" value="KAB2759575.1"/>
    <property type="molecule type" value="Genomic_DNA"/>
</dbReference>
<comment type="caution">
    <text evidence="2">The sequence shown here is derived from an EMBL/GenBank/DDBJ whole genome shotgun (WGS) entry which is preliminary data.</text>
</comment>
<evidence type="ECO:0000259" key="1">
    <source>
        <dbReference type="Pfam" id="PF13529"/>
    </source>
</evidence>